<dbReference type="InterPro" id="IPR035906">
    <property type="entry name" value="MetI-like_sf"/>
</dbReference>
<evidence type="ECO:0000259" key="8">
    <source>
        <dbReference type="PROSITE" id="PS50928"/>
    </source>
</evidence>
<name>A0A7C1SMP8_UNCC3</name>
<keyword evidence="2 7" id="KW-0813">Transport</keyword>
<organism evidence="9">
    <name type="scientific">candidate division CPR3 bacterium</name>
    <dbReference type="NCBI Taxonomy" id="2268181"/>
    <lineage>
        <taxon>Bacteria</taxon>
        <taxon>Bacteria division CPR3</taxon>
    </lineage>
</organism>
<evidence type="ECO:0000256" key="6">
    <source>
        <dbReference type="ARBA" id="ARBA00023136"/>
    </source>
</evidence>
<evidence type="ECO:0000256" key="2">
    <source>
        <dbReference type="ARBA" id="ARBA00022448"/>
    </source>
</evidence>
<evidence type="ECO:0000256" key="1">
    <source>
        <dbReference type="ARBA" id="ARBA00004651"/>
    </source>
</evidence>
<feature type="transmembrane region" description="Helical" evidence="7">
    <location>
        <begin position="6"/>
        <end position="24"/>
    </location>
</feature>
<dbReference type="CDD" id="cd06261">
    <property type="entry name" value="TM_PBP2"/>
    <property type="match status" value="1"/>
</dbReference>
<comment type="caution">
    <text evidence="9">The sequence shown here is derived from an EMBL/GenBank/DDBJ whole genome shotgun (WGS) entry which is preliminary data.</text>
</comment>
<comment type="subcellular location">
    <subcellularLocation>
        <location evidence="1 7">Cell membrane</location>
        <topology evidence="1 7">Multi-pass membrane protein</topology>
    </subcellularLocation>
</comment>
<sequence>MIVVGFIAGTLLGIGISLFMAYSRFFRDSFITIFDFLRAVPVFALIPLFLVWFGIGRWPQIALITVGVSVIISVTTFEAIRNMPRILISAAQTLGADKKQVYTTVILPAIFPHLIGAVRTGAAASFGLDAAAEFMGSQVGLGYLMIMQSMYLRTDGILAIVIIYCVLAYIADRILCVIERKLTYWTERRI</sequence>
<dbReference type="Proteomes" id="UP000885695">
    <property type="component" value="Unassembled WGS sequence"/>
</dbReference>
<protein>
    <submittedName>
        <fullName evidence="9">ABC transporter permease subunit</fullName>
    </submittedName>
</protein>
<dbReference type="PANTHER" id="PTHR30151:SF0">
    <property type="entry name" value="ABC TRANSPORTER PERMEASE PROTEIN MJ0413-RELATED"/>
    <property type="match status" value="1"/>
</dbReference>
<comment type="similarity">
    <text evidence="7">Belongs to the binding-protein-dependent transport system permease family.</text>
</comment>
<dbReference type="InterPro" id="IPR000515">
    <property type="entry name" value="MetI-like"/>
</dbReference>
<keyword evidence="5 7" id="KW-1133">Transmembrane helix</keyword>
<dbReference type="GO" id="GO:0005886">
    <property type="term" value="C:plasma membrane"/>
    <property type="evidence" value="ECO:0007669"/>
    <property type="project" value="UniProtKB-SubCell"/>
</dbReference>
<reference evidence="9" key="1">
    <citation type="journal article" date="2020" name="mSystems">
        <title>Genome- and Community-Level Interaction Insights into Carbon Utilization and Element Cycling Functions of Hydrothermarchaeota in Hydrothermal Sediment.</title>
        <authorList>
            <person name="Zhou Z."/>
            <person name="Liu Y."/>
            <person name="Xu W."/>
            <person name="Pan J."/>
            <person name="Luo Z.H."/>
            <person name="Li M."/>
        </authorList>
    </citation>
    <scope>NUCLEOTIDE SEQUENCE [LARGE SCALE GENOMIC DNA]</scope>
    <source>
        <strain evidence="9">HyVt-369</strain>
    </source>
</reference>
<feature type="domain" description="ABC transmembrane type-1" evidence="8">
    <location>
        <begin position="1"/>
        <end position="175"/>
    </location>
</feature>
<evidence type="ECO:0000256" key="4">
    <source>
        <dbReference type="ARBA" id="ARBA00022692"/>
    </source>
</evidence>
<proteinExistence type="inferred from homology"/>
<gene>
    <name evidence="9" type="ORF">ENI13_00170</name>
</gene>
<feature type="transmembrane region" description="Helical" evidence="7">
    <location>
        <begin position="36"/>
        <end position="55"/>
    </location>
</feature>
<evidence type="ECO:0000256" key="7">
    <source>
        <dbReference type="RuleBase" id="RU363032"/>
    </source>
</evidence>
<feature type="transmembrane region" description="Helical" evidence="7">
    <location>
        <begin position="101"/>
        <end position="118"/>
    </location>
</feature>
<dbReference type="AlphaFoldDB" id="A0A7C1SMP8"/>
<accession>A0A7C1SMP8</accession>
<dbReference type="PROSITE" id="PS50928">
    <property type="entry name" value="ABC_TM1"/>
    <property type="match status" value="1"/>
</dbReference>
<keyword evidence="6 7" id="KW-0472">Membrane</keyword>
<dbReference type="PANTHER" id="PTHR30151">
    <property type="entry name" value="ALKANE SULFONATE ABC TRANSPORTER-RELATED, MEMBRANE SUBUNIT"/>
    <property type="match status" value="1"/>
</dbReference>
<dbReference type="EMBL" id="DRHL01000008">
    <property type="protein sequence ID" value="HEB13377.1"/>
    <property type="molecule type" value="Genomic_DNA"/>
</dbReference>
<dbReference type="Pfam" id="PF00528">
    <property type="entry name" value="BPD_transp_1"/>
    <property type="match status" value="1"/>
</dbReference>
<feature type="transmembrane region" description="Helical" evidence="7">
    <location>
        <begin position="61"/>
        <end position="80"/>
    </location>
</feature>
<dbReference type="Gene3D" id="1.10.3720.10">
    <property type="entry name" value="MetI-like"/>
    <property type="match status" value="1"/>
</dbReference>
<keyword evidence="3" id="KW-1003">Cell membrane</keyword>
<dbReference type="GO" id="GO:0055085">
    <property type="term" value="P:transmembrane transport"/>
    <property type="evidence" value="ECO:0007669"/>
    <property type="project" value="InterPro"/>
</dbReference>
<evidence type="ECO:0000313" key="9">
    <source>
        <dbReference type="EMBL" id="HEB13377.1"/>
    </source>
</evidence>
<evidence type="ECO:0000256" key="3">
    <source>
        <dbReference type="ARBA" id="ARBA00022475"/>
    </source>
</evidence>
<evidence type="ECO:0000256" key="5">
    <source>
        <dbReference type="ARBA" id="ARBA00022989"/>
    </source>
</evidence>
<keyword evidence="4 7" id="KW-0812">Transmembrane</keyword>
<dbReference type="SUPFAM" id="SSF161098">
    <property type="entry name" value="MetI-like"/>
    <property type="match status" value="1"/>
</dbReference>
<feature type="transmembrane region" description="Helical" evidence="7">
    <location>
        <begin position="150"/>
        <end position="171"/>
    </location>
</feature>